<proteinExistence type="predicted"/>
<dbReference type="STRING" id="33097.A0A150H080"/>
<organism evidence="2 3">
    <name type="scientific">Gonium pectorale</name>
    <name type="common">Green alga</name>
    <dbReference type="NCBI Taxonomy" id="33097"/>
    <lineage>
        <taxon>Eukaryota</taxon>
        <taxon>Viridiplantae</taxon>
        <taxon>Chlorophyta</taxon>
        <taxon>core chlorophytes</taxon>
        <taxon>Chlorophyceae</taxon>
        <taxon>CS clade</taxon>
        <taxon>Chlamydomonadales</taxon>
        <taxon>Volvocaceae</taxon>
        <taxon>Gonium</taxon>
    </lineage>
</organism>
<evidence type="ECO:0000313" key="2">
    <source>
        <dbReference type="EMBL" id="KXZ55434.1"/>
    </source>
</evidence>
<feature type="domain" description="Apple" evidence="1">
    <location>
        <begin position="44"/>
        <end position="71"/>
    </location>
</feature>
<feature type="domain" description="Apple" evidence="1">
    <location>
        <begin position="86"/>
        <end position="111"/>
    </location>
</feature>
<dbReference type="Pfam" id="PF14295">
    <property type="entry name" value="PAN_4"/>
    <property type="match status" value="2"/>
</dbReference>
<dbReference type="InterPro" id="IPR029000">
    <property type="entry name" value="Cyclophilin-like_dom_sf"/>
</dbReference>
<accession>A0A150H080</accession>
<reference evidence="3" key="1">
    <citation type="journal article" date="2016" name="Nat. Commun.">
        <title>The Gonium pectorale genome demonstrates co-option of cell cycle regulation during the evolution of multicellularity.</title>
        <authorList>
            <person name="Hanschen E.R."/>
            <person name="Marriage T.N."/>
            <person name="Ferris P.J."/>
            <person name="Hamaji T."/>
            <person name="Toyoda A."/>
            <person name="Fujiyama A."/>
            <person name="Neme R."/>
            <person name="Noguchi H."/>
            <person name="Minakuchi Y."/>
            <person name="Suzuki M."/>
            <person name="Kawai-Toyooka H."/>
            <person name="Smith D.R."/>
            <person name="Sparks H."/>
            <person name="Anderson J."/>
            <person name="Bakaric R."/>
            <person name="Luria V."/>
            <person name="Karger A."/>
            <person name="Kirschner M.W."/>
            <person name="Durand P.M."/>
            <person name="Michod R.E."/>
            <person name="Nozaki H."/>
            <person name="Olson B.J."/>
        </authorList>
    </citation>
    <scope>NUCLEOTIDE SEQUENCE [LARGE SCALE GENOMIC DNA]</scope>
    <source>
        <strain evidence="3">NIES-2863</strain>
    </source>
</reference>
<dbReference type="PANTHER" id="PTHR46873:SF1">
    <property type="entry name" value="EXPRESSED PROTEIN"/>
    <property type="match status" value="1"/>
</dbReference>
<dbReference type="OrthoDB" id="532384at2759"/>
<gene>
    <name evidence="2" type="ORF">GPECTOR_3g84</name>
</gene>
<dbReference type="EMBL" id="LSYV01000004">
    <property type="protein sequence ID" value="KXZ55434.1"/>
    <property type="molecule type" value="Genomic_DNA"/>
</dbReference>
<dbReference type="Proteomes" id="UP000075714">
    <property type="component" value="Unassembled WGS sequence"/>
</dbReference>
<dbReference type="InterPro" id="IPR003609">
    <property type="entry name" value="Pan_app"/>
</dbReference>
<sequence length="273" mass="29584">MLMDLEKEKAEQAKRPVAPAADTDATVHALAVAGLQCHVAPNQEYWGAPLVWGDSHKARSVAECCAACHAHRATAARGGLDKGANSTTCNTWVYCGDKERCGPRFQDCWLKHQEPSALPPADAPRPQGAAMWTSGVVYDDASLVQAYGRYGKLTMHTSVGDLVITLLPELAPSTVAALRRGVQQMEAAGGGCGGCKLYRAEDFGIQGVLLWPGSLHFFINFFDTDWGEAMCWGKVEDLALSRAISKRPIRAKKNPNELSMLSEELFFTMSLSV</sequence>
<protein>
    <recommendedName>
        <fullName evidence="1">Apple domain-containing protein</fullName>
    </recommendedName>
</protein>
<dbReference type="AlphaFoldDB" id="A0A150H080"/>
<dbReference type="PANTHER" id="PTHR46873">
    <property type="entry name" value="EXPRESSED PROTEIN"/>
    <property type="match status" value="1"/>
</dbReference>
<keyword evidence="3" id="KW-1185">Reference proteome</keyword>
<evidence type="ECO:0000259" key="1">
    <source>
        <dbReference type="Pfam" id="PF14295"/>
    </source>
</evidence>
<comment type="caution">
    <text evidence="2">The sequence shown here is derived from an EMBL/GenBank/DDBJ whole genome shotgun (WGS) entry which is preliminary data.</text>
</comment>
<name>A0A150H080_GONPE</name>
<evidence type="ECO:0000313" key="3">
    <source>
        <dbReference type="Proteomes" id="UP000075714"/>
    </source>
</evidence>
<dbReference type="SUPFAM" id="SSF50891">
    <property type="entry name" value="Cyclophilin-like"/>
    <property type="match status" value="1"/>
</dbReference>